<dbReference type="RefSeq" id="XP_034251901.1">
    <property type="nucleotide sequence ID" value="XM_034396010.1"/>
</dbReference>
<evidence type="ECO:0000313" key="16">
    <source>
        <dbReference type="RefSeq" id="XP_034251894.1"/>
    </source>
</evidence>
<keyword evidence="2 4" id="KW-0863">Zinc-finger</keyword>
<keyword evidence="1" id="KW-0479">Metal-binding</keyword>
<dbReference type="Gene3D" id="6.10.140.2220">
    <property type="match status" value="1"/>
</dbReference>
<dbReference type="RefSeq" id="XP_034251894.1">
    <property type="nucleotide sequence ID" value="XM_034396003.1"/>
</dbReference>
<dbReference type="RefSeq" id="XP_034251896.1">
    <property type="nucleotide sequence ID" value="XM_034396005.1"/>
</dbReference>
<dbReference type="RefSeq" id="XP_034251895.1">
    <property type="nucleotide sequence ID" value="XM_034396004.1"/>
</dbReference>
<dbReference type="RefSeq" id="XP_034251887.1">
    <property type="nucleotide sequence ID" value="XM_034395996.1"/>
</dbReference>
<feature type="domain" description="MYND-type" evidence="5">
    <location>
        <begin position="10"/>
        <end position="46"/>
    </location>
</feature>
<dbReference type="RefSeq" id="XP_034251884.1">
    <property type="nucleotide sequence ID" value="XM_034395993.1"/>
</dbReference>
<dbReference type="RefSeq" id="XP_034251886.1">
    <property type="nucleotide sequence ID" value="XM_034395995.1"/>
</dbReference>
<protein>
    <submittedName>
        <fullName evidence="7 8">Uncharacterized protein LOC117651717 isoform X1</fullName>
    </submittedName>
</protein>
<dbReference type="PROSITE" id="PS01360">
    <property type="entry name" value="ZF_MYND_1"/>
    <property type="match status" value="1"/>
</dbReference>
<evidence type="ECO:0000313" key="22">
    <source>
        <dbReference type="RefSeq" id="XP_034251900.1"/>
    </source>
</evidence>
<dbReference type="RefSeq" id="XP_034251890.1">
    <property type="nucleotide sequence ID" value="XM_034395999.1"/>
</dbReference>
<dbReference type="RefSeq" id="XP_034251899.1">
    <property type="nucleotide sequence ID" value="XM_034396008.1"/>
</dbReference>
<sequence length="309" mass="35012">MANPGYSRACFNCSSQPAQACSRCRLDFYCSKNCQRGDWPRHRLFCRSAGEPPAVPEPMAEVDMMDVNDETMSGPMEHAAEKAEILSEVKQYGVRRLMPVYCDRDPAWVLKLLKAAAPLLEELDIWNASKQHWLLLPTLKRLLRLEVNYWFPVLSGQDGCDKPELPALPPLDPADSPTRLLWLRVCLPRDPMLDLVRRYGASLRELQIFVGTTGQPHSPLSRGWPWTCGAEDLADLLRQCNLSALRRLVLRRPHKPVMTLCGDFTHDEAQCAAQLSAVRRALPSVPQVLCGTCNQIEWKCFEYTIFGTF</sequence>
<evidence type="ECO:0000256" key="2">
    <source>
        <dbReference type="ARBA" id="ARBA00022771"/>
    </source>
</evidence>
<dbReference type="PROSITE" id="PS50865">
    <property type="entry name" value="ZF_MYND_2"/>
    <property type="match status" value="1"/>
</dbReference>
<dbReference type="RefSeq" id="XP_034251892.1">
    <property type="nucleotide sequence ID" value="XM_034396001.1"/>
</dbReference>
<evidence type="ECO:0000313" key="7">
    <source>
        <dbReference type="RefSeq" id="XP_034251884.1"/>
    </source>
</evidence>
<evidence type="ECO:0000313" key="13">
    <source>
        <dbReference type="RefSeq" id="XP_034251890.1"/>
    </source>
</evidence>
<evidence type="ECO:0000256" key="4">
    <source>
        <dbReference type="PROSITE-ProRule" id="PRU00134"/>
    </source>
</evidence>
<evidence type="ECO:0000313" key="11">
    <source>
        <dbReference type="RefSeq" id="XP_034251888.1"/>
    </source>
</evidence>
<dbReference type="KEGG" id="tpal:117651717"/>
<dbReference type="RefSeq" id="XP_034251897.1">
    <property type="nucleotide sequence ID" value="XM_034396006.1"/>
</dbReference>
<dbReference type="AlphaFoldDB" id="A0A6P9A381"/>
<dbReference type="RefSeq" id="XP_034251893.1">
    <property type="nucleotide sequence ID" value="XM_034396002.1"/>
</dbReference>
<evidence type="ECO:0000313" key="19">
    <source>
        <dbReference type="RefSeq" id="XP_034251897.1"/>
    </source>
</evidence>
<evidence type="ECO:0000313" key="17">
    <source>
        <dbReference type="RefSeq" id="XP_034251895.1"/>
    </source>
</evidence>
<keyword evidence="3" id="KW-0862">Zinc</keyword>
<reference evidence="7 8" key="1">
    <citation type="submission" date="2025-04" db="UniProtKB">
        <authorList>
            <consortium name="RefSeq"/>
        </authorList>
    </citation>
    <scope>IDENTIFICATION</scope>
    <source>
        <tissue evidence="7 8">Total insect</tissue>
    </source>
</reference>
<evidence type="ECO:0000313" key="9">
    <source>
        <dbReference type="RefSeq" id="XP_034251886.1"/>
    </source>
</evidence>
<evidence type="ECO:0000313" key="14">
    <source>
        <dbReference type="RefSeq" id="XP_034251892.1"/>
    </source>
</evidence>
<evidence type="ECO:0000313" key="15">
    <source>
        <dbReference type="RefSeq" id="XP_034251893.1"/>
    </source>
</evidence>
<dbReference type="GeneID" id="117651717"/>
<organism evidence="17">
    <name type="scientific">Thrips palmi</name>
    <name type="common">Melon thrips</name>
    <dbReference type="NCBI Taxonomy" id="161013"/>
    <lineage>
        <taxon>Eukaryota</taxon>
        <taxon>Metazoa</taxon>
        <taxon>Ecdysozoa</taxon>
        <taxon>Arthropoda</taxon>
        <taxon>Hexapoda</taxon>
        <taxon>Insecta</taxon>
        <taxon>Pterygota</taxon>
        <taxon>Neoptera</taxon>
        <taxon>Paraneoptera</taxon>
        <taxon>Thysanoptera</taxon>
        <taxon>Terebrantia</taxon>
        <taxon>Thripoidea</taxon>
        <taxon>Thripidae</taxon>
        <taxon>Thrips</taxon>
    </lineage>
</organism>
<evidence type="ECO:0000313" key="12">
    <source>
        <dbReference type="RefSeq" id="XP_034251889.1"/>
    </source>
</evidence>
<dbReference type="GO" id="GO:0008270">
    <property type="term" value="F:zinc ion binding"/>
    <property type="evidence" value="ECO:0007669"/>
    <property type="project" value="UniProtKB-KW"/>
</dbReference>
<evidence type="ECO:0000313" key="18">
    <source>
        <dbReference type="RefSeq" id="XP_034251896.1"/>
    </source>
</evidence>
<keyword evidence="6" id="KW-1185">Reference proteome</keyword>
<dbReference type="RefSeq" id="XP_034251885.1">
    <property type="nucleotide sequence ID" value="XM_034395994.1"/>
</dbReference>
<dbReference type="InterPro" id="IPR002893">
    <property type="entry name" value="Znf_MYND"/>
</dbReference>
<evidence type="ECO:0000313" key="8">
    <source>
        <dbReference type="RefSeq" id="XP_034251885.1"/>
    </source>
</evidence>
<dbReference type="RefSeq" id="XP_034251898.1">
    <property type="nucleotide sequence ID" value="XM_034396007.1"/>
</dbReference>
<evidence type="ECO:0000313" key="10">
    <source>
        <dbReference type="RefSeq" id="XP_034251887.1"/>
    </source>
</evidence>
<evidence type="ECO:0000313" key="20">
    <source>
        <dbReference type="RefSeq" id="XP_034251898.1"/>
    </source>
</evidence>
<evidence type="ECO:0000256" key="1">
    <source>
        <dbReference type="ARBA" id="ARBA00022723"/>
    </source>
</evidence>
<name>A0A6P9A381_THRPL</name>
<evidence type="ECO:0000313" key="23">
    <source>
        <dbReference type="RefSeq" id="XP_034251901.1"/>
    </source>
</evidence>
<dbReference type="RefSeq" id="XP_034251888.1">
    <property type="nucleotide sequence ID" value="XM_034395997.1"/>
</dbReference>
<evidence type="ECO:0000313" key="6">
    <source>
        <dbReference type="Proteomes" id="UP000515158"/>
    </source>
</evidence>
<evidence type="ECO:0000259" key="5">
    <source>
        <dbReference type="PROSITE" id="PS50865"/>
    </source>
</evidence>
<gene>
    <name evidence="7 8 9 10 11 12 13 14 15 16 17 18 19 20 21 22 23" type="primary">LOC117651717</name>
</gene>
<dbReference type="Pfam" id="PF01753">
    <property type="entry name" value="zf-MYND"/>
    <property type="match status" value="1"/>
</dbReference>
<evidence type="ECO:0000256" key="3">
    <source>
        <dbReference type="ARBA" id="ARBA00022833"/>
    </source>
</evidence>
<dbReference type="SUPFAM" id="SSF144232">
    <property type="entry name" value="HIT/MYND zinc finger-like"/>
    <property type="match status" value="1"/>
</dbReference>
<accession>A0A6P9A381</accession>
<dbReference type="RefSeq" id="XP_034251900.1">
    <property type="nucleotide sequence ID" value="XM_034396009.1"/>
</dbReference>
<dbReference type="RefSeq" id="XP_034251889.1">
    <property type="nucleotide sequence ID" value="XM_034395998.1"/>
</dbReference>
<dbReference type="Proteomes" id="UP000515158">
    <property type="component" value="Unplaced"/>
</dbReference>
<dbReference type="OrthoDB" id="6919628at2759"/>
<proteinExistence type="predicted"/>
<evidence type="ECO:0000313" key="21">
    <source>
        <dbReference type="RefSeq" id="XP_034251899.1"/>
    </source>
</evidence>